<dbReference type="AlphaFoldDB" id="A0A7J6F8T5"/>
<feature type="region of interest" description="Disordered" evidence="1">
    <location>
        <begin position="334"/>
        <end position="364"/>
    </location>
</feature>
<sequence>MEIRELFEDITLEDVVTNKACVEKVIGCKDMPASVVKTILSGVWRRLGPWRMKKCKNGVLGFFFEHEDDCSYVLQKRPWLVNGVLLNIKPWPGEGKKIGSFVEVDGKRKAELVRRGYLRIWIDVWVSHSISARFFLTADGKSESLVQIKYEKLPMLLILGKAIVSTQRGNEFSRCLWIEGTPPEWELNGRNRRGLWKQRTVVKSRSTTGGESTGIGEKTVVVKAPALSCHVKDKPNDDKEAQKLFFQLYKLDYLNLYKAQQSLLSNPPNLSEMITHLLGNNNNRKTKAHTWYQSFLVNSCFSSPLCPATEESNKENEAIPSSNGKFCIGVGDEGSSSKIKNWERKPRGKEKLYSTRRSSRVKTRSGRKKYNMVQLHGGLPPWYVFCVYGTPYHALKKPYWEWPTNNISCCNNSWVVIGDLNVILDASKKEGGQSFNRKEGEFLGDFIFNTGGGFGL</sequence>
<reference evidence="2 3" key="1">
    <citation type="journal article" date="2020" name="bioRxiv">
        <title>Sequence and annotation of 42 cannabis genomes reveals extensive copy number variation in cannabinoid synthesis and pathogen resistance genes.</title>
        <authorList>
            <person name="Mckernan K.J."/>
            <person name="Helbert Y."/>
            <person name="Kane L.T."/>
            <person name="Ebling H."/>
            <person name="Zhang L."/>
            <person name="Liu B."/>
            <person name="Eaton Z."/>
            <person name="Mclaughlin S."/>
            <person name="Kingan S."/>
            <person name="Baybayan P."/>
            <person name="Concepcion G."/>
            <person name="Jordan M."/>
            <person name="Riva A."/>
            <person name="Barbazuk W."/>
            <person name="Harkins T."/>
        </authorList>
    </citation>
    <scope>NUCLEOTIDE SEQUENCE [LARGE SCALE GENOMIC DNA]</scope>
    <source>
        <strain evidence="3">cv. Jamaican Lion 4</strain>
        <tissue evidence="2">Leaf</tissue>
    </source>
</reference>
<keyword evidence="3" id="KW-1185">Reference proteome</keyword>
<evidence type="ECO:0000256" key="1">
    <source>
        <dbReference type="SAM" id="MobiDB-lite"/>
    </source>
</evidence>
<gene>
    <name evidence="2" type="ORF">G4B88_013573</name>
</gene>
<evidence type="ECO:0008006" key="4">
    <source>
        <dbReference type="Google" id="ProtNLM"/>
    </source>
</evidence>
<feature type="compositionally biased region" description="Basic and acidic residues" evidence="1">
    <location>
        <begin position="340"/>
        <end position="353"/>
    </location>
</feature>
<evidence type="ECO:0000313" key="2">
    <source>
        <dbReference type="EMBL" id="KAF4367015.1"/>
    </source>
</evidence>
<evidence type="ECO:0000313" key="3">
    <source>
        <dbReference type="Proteomes" id="UP000583929"/>
    </source>
</evidence>
<dbReference type="PANTHER" id="PTHR31286:SF180">
    <property type="entry name" value="OS10G0362600 PROTEIN"/>
    <property type="match status" value="1"/>
</dbReference>
<proteinExistence type="predicted"/>
<organism evidence="2 3">
    <name type="scientific">Cannabis sativa</name>
    <name type="common">Hemp</name>
    <name type="synonym">Marijuana</name>
    <dbReference type="NCBI Taxonomy" id="3483"/>
    <lineage>
        <taxon>Eukaryota</taxon>
        <taxon>Viridiplantae</taxon>
        <taxon>Streptophyta</taxon>
        <taxon>Embryophyta</taxon>
        <taxon>Tracheophyta</taxon>
        <taxon>Spermatophyta</taxon>
        <taxon>Magnoliopsida</taxon>
        <taxon>eudicotyledons</taxon>
        <taxon>Gunneridae</taxon>
        <taxon>Pentapetalae</taxon>
        <taxon>rosids</taxon>
        <taxon>fabids</taxon>
        <taxon>Rosales</taxon>
        <taxon>Cannabaceae</taxon>
        <taxon>Cannabis</taxon>
    </lineage>
</organism>
<dbReference type="EMBL" id="JAATIQ010000249">
    <property type="protein sequence ID" value="KAF4367015.1"/>
    <property type="molecule type" value="Genomic_DNA"/>
</dbReference>
<dbReference type="InterPro" id="IPR040256">
    <property type="entry name" value="At4g02000-like"/>
</dbReference>
<protein>
    <recommendedName>
        <fullName evidence="4">DUF4283 domain-containing protein</fullName>
    </recommendedName>
</protein>
<accession>A0A7J6F8T5</accession>
<name>A0A7J6F8T5_CANSA</name>
<dbReference type="Proteomes" id="UP000583929">
    <property type="component" value="Unassembled WGS sequence"/>
</dbReference>
<dbReference type="PANTHER" id="PTHR31286">
    <property type="entry name" value="GLYCINE-RICH CELL WALL STRUCTURAL PROTEIN 1.8-LIKE"/>
    <property type="match status" value="1"/>
</dbReference>
<comment type="caution">
    <text evidence="2">The sequence shown here is derived from an EMBL/GenBank/DDBJ whole genome shotgun (WGS) entry which is preliminary data.</text>
</comment>